<dbReference type="Proteomes" id="UP000257109">
    <property type="component" value="Unassembled WGS sequence"/>
</dbReference>
<feature type="non-terminal residue" evidence="1">
    <location>
        <position position="87"/>
    </location>
</feature>
<feature type="non-terminal residue" evidence="1">
    <location>
        <position position="1"/>
    </location>
</feature>
<dbReference type="EMBL" id="QJKJ01015785">
    <property type="protein sequence ID" value="RDX61953.1"/>
    <property type="molecule type" value="Genomic_DNA"/>
</dbReference>
<dbReference type="AlphaFoldDB" id="A0A371E7G9"/>
<name>A0A371E7G9_MUCPR</name>
<accession>A0A371E7G9</accession>
<proteinExistence type="predicted"/>
<reference evidence="1" key="1">
    <citation type="submission" date="2018-05" db="EMBL/GenBank/DDBJ databases">
        <title>Draft genome of Mucuna pruriens seed.</title>
        <authorList>
            <person name="Nnadi N.E."/>
            <person name="Vos R."/>
            <person name="Hasami M.H."/>
            <person name="Devisetty U.K."/>
            <person name="Aguiy J.C."/>
        </authorList>
    </citation>
    <scope>NUCLEOTIDE SEQUENCE [LARGE SCALE GENOMIC DNA]</scope>
    <source>
        <strain evidence="1">JCA_2017</strain>
    </source>
</reference>
<evidence type="ECO:0000313" key="2">
    <source>
        <dbReference type="Proteomes" id="UP000257109"/>
    </source>
</evidence>
<dbReference type="OrthoDB" id="1434716at2759"/>
<organism evidence="1 2">
    <name type="scientific">Mucuna pruriens</name>
    <name type="common">Velvet bean</name>
    <name type="synonym">Dolichos pruriens</name>
    <dbReference type="NCBI Taxonomy" id="157652"/>
    <lineage>
        <taxon>Eukaryota</taxon>
        <taxon>Viridiplantae</taxon>
        <taxon>Streptophyta</taxon>
        <taxon>Embryophyta</taxon>
        <taxon>Tracheophyta</taxon>
        <taxon>Spermatophyta</taxon>
        <taxon>Magnoliopsida</taxon>
        <taxon>eudicotyledons</taxon>
        <taxon>Gunneridae</taxon>
        <taxon>Pentapetalae</taxon>
        <taxon>rosids</taxon>
        <taxon>fabids</taxon>
        <taxon>Fabales</taxon>
        <taxon>Fabaceae</taxon>
        <taxon>Papilionoideae</taxon>
        <taxon>50 kb inversion clade</taxon>
        <taxon>NPAAA clade</taxon>
        <taxon>indigoferoid/millettioid clade</taxon>
        <taxon>Phaseoleae</taxon>
        <taxon>Mucuna</taxon>
    </lineage>
</organism>
<comment type="caution">
    <text evidence="1">The sequence shown here is derived from an EMBL/GenBank/DDBJ whole genome shotgun (WGS) entry which is preliminary data.</text>
</comment>
<protein>
    <submittedName>
        <fullName evidence="1">Uncharacterized protein</fullName>
    </submittedName>
</protein>
<gene>
    <name evidence="1" type="ORF">CR513_59769</name>
</gene>
<evidence type="ECO:0000313" key="1">
    <source>
        <dbReference type="EMBL" id="RDX61953.1"/>
    </source>
</evidence>
<keyword evidence="2" id="KW-1185">Reference proteome</keyword>
<sequence>MSFMWGETQNCRRYHTIVRNKFCLSRDVTGMDFCDLHLFNHVFIMKLGWGLITNPYALWVCVFRRGKWVIGDKRQVRFWKDCRLPSK</sequence>